<evidence type="ECO:0000256" key="3">
    <source>
        <dbReference type="ARBA" id="ARBA00022670"/>
    </source>
</evidence>
<feature type="domain" description="CCHC-type" evidence="9">
    <location>
        <begin position="243"/>
        <end position="258"/>
    </location>
</feature>
<dbReference type="GO" id="GO:0015074">
    <property type="term" value="P:DNA integration"/>
    <property type="evidence" value="ECO:0007669"/>
    <property type="project" value="InterPro"/>
</dbReference>
<evidence type="ECO:0000256" key="8">
    <source>
        <dbReference type="SAM" id="MobiDB-lite"/>
    </source>
</evidence>
<dbReference type="Gene3D" id="2.40.70.10">
    <property type="entry name" value="Acid Proteases"/>
    <property type="match status" value="1"/>
</dbReference>
<feature type="compositionally biased region" description="Basic and acidic residues" evidence="8">
    <location>
        <begin position="1282"/>
        <end position="1295"/>
    </location>
</feature>
<keyword evidence="7" id="KW-0862">Zinc</keyword>
<dbReference type="CDD" id="cd09274">
    <property type="entry name" value="RNase_HI_RT_Ty3"/>
    <property type="match status" value="1"/>
</dbReference>
<dbReference type="Pfam" id="PF00665">
    <property type="entry name" value="rve"/>
    <property type="match status" value="1"/>
</dbReference>
<dbReference type="GO" id="GO:0004523">
    <property type="term" value="F:RNA-DNA hybrid ribonuclease activity"/>
    <property type="evidence" value="ECO:0007669"/>
    <property type="project" value="UniProtKB-EC"/>
</dbReference>
<dbReference type="FunFam" id="1.10.340.70:FF:000003">
    <property type="entry name" value="Protein CBG25708"/>
    <property type="match status" value="1"/>
</dbReference>
<dbReference type="Ensembl" id="ENSOMYT00000142715.1">
    <property type="protein sequence ID" value="ENSOMYP00000129328.1"/>
    <property type="gene ID" value="ENSOMYG00000059929.1"/>
</dbReference>
<evidence type="ECO:0000259" key="9">
    <source>
        <dbReference type="PROSITE" id="PS50158"/>
    </source>
</evidence>
<dbReference type="PROSITE" id="PS50994">
    <property type="entry name" value="INTEGRASE"/>
    <property type="match status" value="1"/>
</dbReference>
<evidence type="ECO:0000259" key="11">
    <source>
        <dbReference type="PROSITE" id="PS50994"/>
    </source>
</evidence>
<dbReference type="FunFam" id="3.30.420.10:FF:000063">
    <property type="entry name" value="Retrovirus-related Pol polyprotein from transposon 297-like Protein"/>
    <property type="match status" value="1"/>
</dbReference>
<dbReference type="Gene3D" id="3.10.20.370">
    <property type="match status" value="1"/>
</dbReference>
<dbReference type="Pfam" id="PF17919">
    <property type="entry name" value="RT_RNaseH_2"/>
    <property type="match status" value="1"/>
</dbReference>
<evidence type="ECO:0000256" key="5">
    <source>
        <dbReference type="ARBA" id="ARBA00023125"/>
    </source>
</evidence>
<accession>A0A8L0DPC6</accession>
<proteinExistence type="inferred from homology"/>
<dbReference type="PROSITE" id="PS50878">
    <property type="entry name" value="RT_POL"/>
    <property type="match status" value="1"/>
</dbReference>
<dbReference type="GeneTree" id="ENSGT00940000166555"/>
<dbReference type="FunFam" id="3.30.70.270:FF:000026">
    <property type="entry name" value="Transposon Ty3-G Gag-Pol polyprotein"/>
    <property type="match status" value="1"/>
</dbReference>
<dbReference type="InterPro" id="IPR036397">
    <property type="entry name" value="RNaseH_sf"/>
</dbReference>
<protein>
    <recommendedName>
        <fullName evidence="6">Gypsy retrotransposon integrase-like protein 1</fullName>
        <ecNumber evidence="2">3.1.26.4</ecNumber>
    </recommendedName>
</protein>
<dbReference type="GO" id="GO:0004190">
    <property type="term" value="F:aspartic-type endopeptidase activity"/>
    <property type="evidence" value="ECO:0007669"/>
    <property type="project" value="UniProtKB-KW"/>
</dbReference>
<dbReference type="Pfam" id="PF17921">
    <property type="entry name" value="Integrase_H2C2"/>
    <property type="match status" value="1"/>
</dbReference>
<dbReference type="SUPFAM" id="SSF50630">
    <property type="entry name" value="Acid proteases"/>
    <property type="match status" value="1"/>
</dbReference>
<evidence type="ECO:0000256" key="4">
    <source>
        <dbReference type="ARBA" id="ARBA00022750"/>
    </source>
</evidence>
<dbReference type="PROSITE" id="PS50158">
    <property type="entry name" value="ZF_CCHC"/>
    <property type="match status" value="2"/>
</dbReference>
<dbReference type="Proteomes" id="UP000694395">
    <property type="component" value="Chromosome 13"/>
</dbReference>
<evidence type="ECO:0000313" key="12">
    <source>
        <dbReference type="Ensembl" id="ENSOMYP00000129328.1"/>
    </source>
</evidence>
<dbReference type="FunFam" id="3.10.20.370:FF:000001">
    <property type="entry name" value="Retrovirus-related Pol polyprotein from transposon 17.6-like protein"/>
    <property type="match status" value="1"/>
</dbReference>
<dbReference type="InterPro" id="IPR034128">
    <property type="entry name" value="K02A2.6-like"/>
</dbReference>
<reference evidence="12" key="2">
    <citation type="submission" date="2025-08" db="UniProtKB">
        <authorList>
            <consortium name="Ensembl"/>
        </authorList>
    </citation>
    <scope>IDENTIFICATION</scope>
</reference>
<dbReference type="Gene3D" id="4.10.60.10">
    <property type="entry name" value="Zinc finger, CCHC-type"/>
    <property type="match status" value="1"/>
</dbReference>
<evidence type="ECO:0000259" key="10">
    <source>
        <dbReference type="PROSITE" id="PS50878"/>
    </source>
</evidence>
<dbReference type="SUPFAM" id="SSF53098">
    <property type="entry name" value="Ribonuclease H-like"/>
    <property type="match status" value="1"/>
</dbReference>
<evidence type="ECO:0000256" key="7">
    <source>
        <dbReference type="PROSITE-ProRule" id="PRU00047"/>
    </source>
</evidence>
<dbReference type="SUPFAM" id="SSF57756">
    <property type="entry name" value="Retrovirus zinc finger-like domains"/>
    <property type="match status" value="1"/>
</dbReference>
<dbReference type="GO" id="GO:0006508">
    <property type="term" value="P:proteolysis"/>
    <property type="evidence" value="ECO:0007669"/>
    <property type="project" value="UniProtKB-KW"/>
</dbReference>
<sequence length="1366" mass="155778">MEFVGREEDFDPVAQQLASSEDEGRADENEAADQRPVEPEVKRMASIGKIDVFDDTQENWATYIERLEQYFIANDIADNKRVPALLSLIGPKTYSLLRDLTAPLKPSNKTFTEIVEILQNHLSPKPLLIAERFRFHKRDQNEGEGVSTYVAVLKKLSEHCQLGENLNDTLRDRFVCGLKHEHIQKRLLTESELTFAKAVEIAVAMEIATKDAFELQSKRSTDLSQISLHKFSRSRQRPRVAEKCNRCDRDGHKAEDCRFKDEICHKCSRRGHIQRACKAKFSHNSKTEKIKGLVNALAENSGSDSDERLIGTMELNTVTSPSSSIIWVTPDIEGKPLKMELDTGSAVSIISTTVYNEHFKAIKLKNTNVLLKTYSGERLSPMGALQVRVHYGGQTQQLQLYVVPGTGPPLFGREWFSKIKLNWCDLKMLHTFQSKEKGTDQTLEHLRKKYNTVFSDQMGTVKGFTAKLVLRDDATPKFCKARSVPYSLRPKVEAEIDRLQDTGILTKVDRSEWATPIVPIVKKDGMSVRMCGDFKVTVNSMLHVDQYPLPRLDDIFAALAGGKHFSKIDLKQAYLQLPVEESSKQYLTINTHKGLYRYNRLVFGIASAPAIWQRTIDQILQGIPGTQCILDDMIITGRTDKEHLANLEEVLKRLKEYGLQANLKKCEFFKDKIVFCGQEIDCNGLHKTQDKIEAVVQAPRPQNITEVRYFTGLINYYRRFLPNLSAVLQPLNQLLENNRTWRWTEQCENAFLEAKRLITSEQVLMHYDPEMPVKLACDASPYGLGAVLSHTLKDGSERPVAFVSRTLNDAEKNYSQIDKEALALVWGVKKFHAYLYGKRFTLVTDHQPLLSIFSPKKGIPAMTAARLQRYALFLASHMYDIEFKSSSLHTNADGLSRLPCTRERQRRVDAVDMFHTSQLEALPVTSTVIKQETRKDVTLSKVYTYTMSGWPATGRKELTPYFQRRNEITTYQGCLMWGMRVMIPQKCQHLVLQQLHEGHVGIVKMKLLARSHFWWPGLDQQIENMAKNCSGCLETIHMPAPVPVHPWEWPAEPWQRIHVDYAGPFEKHMFLVIVDAHSKWPEVFCTDSSTSAQTIECLRTTFARFGLPLQLVSDNAQVFVSDEFTRFMSVNGIKHSTSAPYHPATNGLAERFVQTLKQGLRAAKRDEGTLQTKLAKFLASYRNTPHATTNESPAALMFGRPLRTQLDIMKPNRRNEVLNKQAKMLSGGRERHLQTGQEVMVRDYRRGGKWTRGTVHTQTGSRTYQVQVSPDIMWRRHINQMHSRDNSTTIEREQAQRAPEGDTQGTVEDGGAVERPQAERRECVDEGAAIADAIMEQAHTEDVQESPDNPRRYPERRHRPPDRLDL</sequence>
<dbReference type="PANTHER" id="PTHR37984:SF14">
    <property type="entry name" value="RIBONUCLEASE H"/>
    <property type="match status" value="1"/>
</dbReference>
<dbReference type="EC" id="3.1.26.4" evidence="2"/>
<dbReference type="SUPFAM" id="SSF56672">
    <property type="entry name" value="DNA/RNA polymerases"/>
    <property type="match status" value="1"/>
</dbReference>
<dbReference type="Gene3D" id="3.30.420.10">
    <property type="entry name" value="Ribonuclease H-like superfamily/Ribonuclease H"/>
    <property type="match status" value="1"/>
</dbReference>
<feature type="region of interest" description="Disordered" evidence="8">
    <location>
        <begin position="1281"/>
        <end position="1366"/>
    </location>
</feature>
<dbReference type="Pfam" id="PF00078">
    <property type="entry name" value="RVT_1"/>
    <property type="match status" value="1"/>
</dbReference>
<feature type="domain" description="Integrase catalytic" evidence="11">
    <location>
        <begin position="1049"/>
        <end position="1201"/>
    </location>
</feature>
<dbReference type="InterPro" id="IPR021109">
    <property type="entry name" value="Peptidase_aspartic_dom_sf"/>
</dbReference>
<dbReference type="Gene3D" id="1.10.340.70">
    <property type="match status" value="1"/>
</dbReference>
<dbReference type="InterPro" id="IPR041577">
    <property type="entry name" value="RT_RNaseH_2"/>
</dbReference>
<dbReference type="InterPro" id="IPR041588">
    <property type="entry name" value="Integrase_H2C2"/>
</dbReference>
<keyword evidence="7" id="KW-0479">Metal-binding</keyword>
<keyword evidence="4" id="KW-0378">Hydrolase</keyword>
<dbReference type="InterPro" id="IPR012337">
    <property type="entry name" value="RNaseH-like_sf"/>
</dbReference>
<dbReference type="Gene3D" id="3.10.10.10">
    <property type="entry name" value="HIV Type 1 Reverse Transcriptase, subunit A, domain 1"/>
    <property type="match status" value="1"/>
</dbReference>
<dbReference type="SMART" id="SM00343">
    <property type="entry name" value="ZnF_C2HC"/>
    <property type="match status" value="2"/>
</dbReference>
<feature type="compositionally biased region" description="Basic and acidic residues" evidence="8">
    <location>
        <begin position="1338"/>
        <end position="1353"/>
    </location>
</feature>
<reference evidence="12" key="1">
    <citation type="submission" date="2020-07" db="EMBL/GenBank/DDBJ databases">
        <title>A long reads based de novo assembly of the rainbow trout Arlee double haploid line genome.</title>
        <authorList>
            <person name="Gao G."/>
            <person name="Palti Y."/>
        </authorList>
    </citation>
    <scope>NUCLEOTIDE SEQUENCE [LARGE SCALE GENOMIC DNA]</scope>
</reference>
<dbReference type="InterPro" id="IPR043502">
    <property type="entry name" value="DNA/RNA_pol_sf"/>
</dbReference>
<organism evidence="12 13">
    <name type="scientific">Oncorhynchus mykiss</name>
    <name type="common">Rainbow trout</name>
    <name type="synonym">Salmo gairdneri</name>
    <dbReference type="NCBI Taxonomy" id="8022"/>
    <lineage>
        <taxon>Eukaryota</taxon>
        <taxon>Metazoa</taxon>
        <taxon>Chordata</taxon>
        <taxon>Craniata</taxon>
        <taxon>Vertebrata</taxon>
        <taxon>Euteleostomi</taxon>
        <taxon>Actinopterygii</taxon>
        <taxon>Neopterygii</taxon>
        <taxon>Teleostei</taxon>
        <taxon>Protacanthopterygii</taxon>
        <taxon>Salmoniformes</taxon>
        <taxon>Salmonidae</taxon>
        <taxon>Salmoninae</taxon>
        <taxon>Oncorhynchus</taxon>
    </lineage>
</organism>
<dbReference type="InterPro" id="IPR001584">
    <property type="entry name" value="Integrase_cat-core"/>
</dbReference>
<keyword evidence="3" id="KW-0645">Protease</keyword>
<reference evidence="12" key="3">
    <citation type="submission" date="2025-09" db="UniProtKB">
        <authorList>
            <consortium name="Ensembl"/>
        </authorList>
    </citation>
    <scope>IDENTIFICATION</scope>
</reference>
<evidence type="ECO:0000256" key="1">
    <source>
        <dbReference type="ARBA" id="ARBA00010879"/>
    </source>
</evidence>
<dbReference type="InterPro" id="IPR036875">
    <property type="entry name" value="Znf_CCHC_sf"/>
</dbReference>
<dbReference type="GO" id="GO:0003677">
    <property type="term" value="F:DNA binding"/>
    <property type="evidence" value="ECO:0007669"/>
    <property type="project" value="UniProtKB-KW"/>
</dbReference>
<keyword evidence="13" id="KW-1185">Reference proteome</keyword>
<keyword evidence="5" id="KW-0238">DNA-binding</keyword>
<dbReference type="InterPro" id="IPR043128">
    <property type="entry name" value="Rev_trsase/Diguanyl_cyclase"/>
</dbReference>
<evidence type="ECO:0000256" key="2">
    <source>
        <dbReference type="ARBA" id="ARBA00012180"/>
    </source>
</evidence>
<feature type="region of interest" description="Disordered" evidence="8">
    <location>
        <begin position="1"/>
        <end position="39"/>
    </location>
</feature>
<dbReference type="InterPro" id="IPR050951">
    <property type="entry name" value="Retrovirus_Pol_polyprotein"/>
</dbReference>
<keyword evidence="7" id="KW-0863">Zinc-finger</keyword>
<dbReference type="CDD" id="cd01647">
    <property type="entry name" value="RT_LTR"/>
    <property type="match status" value="1"/>
</dbReference>
<evidence type="ECO:0000313" key="13">
    <source>
        <dbReference type="Proteomes" id="UP000694395"/>
    </source>
</evidence>
<dbReference type="GO" id="GO:0008270">
    <property type="term" value="F:zinc ion binding"/>
    <property type="evidence" value="ECO:0007669"/>
    <property type="project" value="UniProtKB-KW"/>
</dbReference>
<dbReference type="Gene3D" id="3.30.70.270">
    <property type="match status" value="2"/>
</dbReference>
<feature type="domain" description="CCHC-type" evidence="9">
    <location>
        <begin position="264"/>
        <end position="278"/>
    </location>
</feature>
<comment type="similarity">
    <text evidence="1">Belongs to the beta type-B retroviral polymerase family. HERV class-II K(HML-2) pol subfamily.</text>
</comment>
<dbReference type="CDD" id="cd05484">
    <property type="entry name" value="retropepsin_like_LTR_2"/>
    <property type="match status" value="1"/>
</dbReference>
<name>A0A8L0DPC6_ONCMY</name>
<dbReference type="PANTHER" id="PTHR37984">
    <property type="entry name" value="PROTEIN CBG26694"/>
    <property type="match status" value="1"/>
</dbReference>
<dbReference type="InterPro" id="IPR001878">
    <property type="entry name" value="Znf_CCHC"/>
</dbReference>
<feature type="domain" description="Reverse transcriptase" evidence="10">
    <location>
        <begin position="502"/>
        <end position="680"/>
    </location>
</feature>
<dbReference type="InterPro" id="IPR000477">
    <property type="entry name" value="RT_dom"/>
</dbReference>
<keyword evidence="4" id="KW-0064">Aspartyl protease</keyword>
<evidence type="ECO:0000256" key="6">
    <source>
        <dbReference type="ARBA" id="ARBA00039658"/>
    </source>
</evidence>
<feature type="compositionally biased region" description="Basic and acidic residues" evidence="8">
    <location>
        <begin position="22"/>
        <end position="39"/>
    </location>
</feature>